<name>A0A9P8Y3F6_9PEZI</name>
<dbReference type="OrthoDB" id="3925971at2759"/>
<accession>A0A9P8Y3F6</accession>
<dbReference type="RefSeq" id="XP_046010943.1">
    <property type="nucleotide sequence ID" value="XM_046154619.1"/>
</dbReference>
<organism evidence="2 3">
    <name type="scientific">Microdochium trichocladiopsis</name>
    <dbReference type="NCBI Taxonomy" id="1682393"/>
    <lineage>
        <taxon>Eukaryota</taxon>
        <taxon>Fungi</taxon>
        <taxon>Dikarya</taxon>
        <taxon>Ascomycota</taxon>
        <taxon>Pezizomycotina</taxon>
        <taxon>Sordariomycetes</taxon>
        <taxon>Xylariomycetidae</taxon>
        <taxon>Xylariales</taxon>
        <taxon>Microdochiaceae</taxon>
        <taxon>Microdochium</taxon>
    </lineage>
</organism>
<evidence type="ECO:0000256" key="1">
    <source>
        <dbReference type="SAM" id="MobiDB-lite"/>
    </source>
</evidence>
<dbReference type="GeneID" id="70184165"/>
<feature type="region of interest" description="Disordered" evidence="1">
    <location>
        <begin position="352"/>
        <end position="387"/>
    </location>
</feature>
<dbReference type="Proteomes" id="UP000756346">
    <property type="component" value="Unassembled WGS sequence"/>
</dbReference>
<comment type="caution">
    <text evidence="2">The sequence shown here is derived from an EMBL/GenBank/DDBJ whole genome shotgun (WGS) entry which is preliminary data.</text>
</comment>
<reference evidence="2" key="1">
    <citation type="journal article" date="2021" name="Nat. Commun.">
        <title>Genetic determinants of endophytism in the Arabidopsis root mycobiome.</title>
        <authorList>
            <person name="Mesny F."/>
            <person name="Miyauchi S."/>
            <person name="Thiergart T."/>
            <person name="Pickel B."/>
            <person name="Atanasova L."/>
            <person name="Karlsson M."/>
            <person name="Huettel B."/>
            <person name="Barry K.W."/>
            <person name="Haridas S."/>
            <person name="Chen C."/>
            <person name="Bauer D."/>
            <person name="Andreopoulos W."/>
            <person name="Pangilinan J."/>
            <person name="LaButti K."/>
            <person name="Riley R."/>
            <person name="Lipzen A."/>
            <person name="Clum A."/>
            <person name="Drula E."/>
            <person name="Henrissat B."/>
            <person name="Kohler A."/>
            <person name="Grigoriev I.V."/>
            <person name="Martin F.M."/>
            <person name="Hacquard S."/>
        </authorList>
    </citation>
    <scope>NUCLEOTIDE SEQUENCE</scope>
    <source>
        <strain evidence="2">MPI-CAGE-CH-0230</strain>
    </source>
</reference>
<feature type="region of interest" description="Disordered" evidence="1">
    <location>
        <begin position="120"/>
        <end position="140"/>
    </location>
</feature>
<proteinExistence type="predicted"/>
<dbReference type="AlphaFoldDB" id="A0A9P8Y3F6"/>
<feature type="compositionally biased region" description="Gly residues" evidence="1">
    <location>
        <begin position="632"/>
        <end position="643"/>
    </location>
</feature>
<feature type="compositionally biased region" description="Low complexity" evidence="1">
    <location>
        <begin position="412"/>
        <end position="439"/>
    </location>
</feature>
<gene>
    <name evidence="2" type="ORF">B0I36DRAFT_328669</name>
</gene>
<feature type="compositionally biased region" description="Basic and acidic residues" evidence="1">
    <location>
        <begin position="645"/>
        <end position="664"/>
    </location>
</feature>
<feature type="region of interest" description="Disordered" evidence="1">
    <location>
        <begin position="399"/>
        <end position="457"/>
    </location>
</feature>
<keyword evidence="3" id="KW-1185">Reference proteome</keyword>
<feature type="compositionally biased region" description="Basic and acidic residues" evidence="1">
    <location>
        <begin position="357"/>
        <end position="375"/>
    </location>
</feature>
<evidence type="ECO:0000313" key="2">
    <source>
        <dbReference type="EMBL" id="KAH7028144.1"/>
    </source>
</evidence>
<feature type="compositionally biased region" description="Low complexity" evidence="1">
    <location>
        <begin position="128"/>
        <end position="137"/>
    </location>
</feature>
<sequence length="664" mass="74225">MELQTAVAPTSPPLSKIRLDRTFVPARSSRHRIAVIALYRALIALASSIELPPELTQAWHDARSPESKQSTRTPPPPLVAIVRRTFKRNRADVSPRIVAPALHAGYRSLALLRDAKAASTNINPNTDSPPSSSSSSSAARDQLLDLVRTKLAERQRSVSAKQAWLAANPPPPPRRRDRPILVRLHPIPSEENPFPKPEYHTPNHPRPLDEIRESWAARHPDVPGGHWRMRRIPHIDMAHAVPFLRRGHGFDPLQQSIIQTRMGKAVKRMRDYKWIERYEIPDAQLEDAWEDLVRRQAERESGVSVGKMASALTADAASTAGEDGSGGGAEWWKVGSVADKVMNLRRDTWDSQSLRAAEQERQRREQAERDAENPPKPKGNWWESGEQKHGVMRDMWSRNAADSPRPLSSQDTASASPAATPAATAPATTTLESPPSSSAMQPGPGSVGKPRSKKERAARLSPLLDELAHDAVQFPENGGFDRTAWVHGIQRIRTLFSWTTEVHNARADALRKLVLEEKALLAKEKAEDSAARRKKWEERMAAEHGEDKWRDVVAEETRARDEARLAKLEKIKTNVLEREKALEAAKQDSEDRVRDVVKRWGGRGKKWKKFVPRVHTGYEWEQTGLGEAKVKGNGGKGGNGGKAHGARDRAAKPKEREGRQKREK</sequence>
<evidence type="ECO:0000313" key="3">
    <source>
        <dbReference type="Proteomes" id="UP000756346"/>
    </source>
</evidence>
<dbReference type="EMBL" id="JAGTJQ010000007">
    <property type="protein sequence ID" value="KAH7028144.1"/>
    <property type="molecule type" value="Genomic_DNA"/>
</dbReference>
<protein>
    <submittedName>
        <fullName evidence="2">Uncharacterized protein</fullName>
    </submittedName>
</protein>
<feature type="region of interest" description="Disordered" evidence="1">
    <location>
        <begin position="621"/>
        <end position="664"/>
    </location>
</feature>